<evidence type="ECO:0000313" key="7">
    <source>
        <dbReference type="Proteomes" id="UP000001514"/>
    </source>
</evidence>
<dbReference type="Gramene" id="EFJ27319">
    <property type="protein sequence ID" value="EFJ27319"/>
    <property type="gene ID" value="SELMODRAFT_95783"/>
</dbReference>
<organism evidence="7">
    <name type="scientific">Selaginella moellendorffii</name>
    <name type="common">Spikemoss</name>
    <dbReference type="NCBI Taxonomy" id="88036"/>
    <lineage>
        <taxon>Eukaryota</taxon>
        <taxon>Viridiplantae</taxon>
        <taxon>Streptophyta</taxon>
        <taxon>Embryophyta</taxon>
        <taxon>Tracheophyta</taxon>
        <taxon>Lycopodiopsida</taxon>
        <taxon>Selaginellales</taxon>
        <taxon>Selaginellaceae</taxon>
        <taxon>Selaginella</taxon>
    </lineage>
</organism>
<name>D8QWX3_SELML</name>
<dbReference type="Proteomes" id="UP000001514">
    <property type="component" value="Unassembled WGS sequence"/>
</dbReference>
<dbReference type="AlphaFoldDB" id="D8QWX3"/>
<gene>
    <name evidence="6" type="ORF">SELMODRAFT_141946</name>
    <name evidence="5" type="ORF">SELMODRAFT_95783</name>
</gene>
<dbReference type="PANTHER" id="PTHR15371:SF2">
    <property type="entry name" value="OUTER ENVELOPE PORE PROTEIN 16-1, CHLOROPLASTIC"/>
    <property type="match status" value="1"/>
</dbReference>
<dbReference type="eggNOG" id="ENOG502RZS0">
    <property type="taxonomic scope" value="Eukaryota"/>
</dbReference>
<evidence type="ECO:0000256" key="3">
    <source>
        <dbReference type="ARBA" id="ARBA00022989"/>
    </source>
</evidence>
<dbReference type="Pfam" id="PF02466">
    <property type="entry name" value="Tim17"/>
    <property type="match status" value="1"/>
</dbReference>
<protein>
    <submittedName>
        <fullName evidence="6">Uncharacterized protein</fullName>
    </submittedName>
</protein>
<dbReference type="InParanoid" id="D8QWX3"/>
<keyword evidence="7" id="KW-1185">Reference proteome</keyword>
<dbReference type="KEGG" id="smo:SELMODRAFT_95783"/>
<dbReference type="OMA" id="THDAEHT"/>
<dbReference type="GO" id="GO:0009707">
    <property type="term" value="C:chloroplast outer membrane"/>
    <property type="evidence" value="ECO:0000318"/>
    <property type="project" value="GO_Central"/>
</dbReference>
<dbReference type="EMBL" id="GL377582">
    <property type="protein sequence ID" value="EFJ27319.1"/>
    <property type="molecule type" value="Genomic_DNA"/>
</dbReference>
<keyword evidence="2" id="KW-0812">Transmembrane</keyword>
<keyword evidence="4" id="KW-0472">Membrane</keyword>
<dbReference type="KEGG" id="smo:SELMODRAFT_141946"/>
<proteinExistence type="predicted"/>
<evidence type="ECO:0000256" key="1">
    <source>
        <dbReference type="ARBA" id="ARBA00004141"/>
    </source>
</evidence>
<dbReference type="GO" id="GO:0045037">
    <property type="term" value="P:protein import into chloroplast stroma"/>
    <property type="evidence" value="ECO:0000318"/>
    <property type="project" value="GO_Central"/>
</dbReference>
<sequence length="147" mass="15936">MPKGRVSTSVNSPTVDIVIDMGNPFLNRTVDGFFKIGAVSAGHAAGQEAYKVLKKQTVTKHDLEYTLKRMGKDGLHWGAIAGLYTGMEYGIERVRGKHDWKNAMLGGAVTGALVSFGEHRYSRDKMVQNAIAGAAIATASEFLRHLT</sequence>
<dbReference type="HOGENOM" id="CLU_100380_2_0_1"/>
<accession>D8QWX3</accession>
<reference evidence="6 7" key="1">
    <citation type="journal article" date="2011" name="Science">
        <title>The Selaginella genome identifies genetic changes associated with the evolution of vascular plants.</title>
        <authorList>
            <person name="Banks J.A."/>
            <person name="Nishiyama T."/>
            <person name="Hasebe M."/>
            <person name="Bowman J.L."/>
            <person name="Gribskov M."/>
            <person name="dePamphilis C."/>
            <person name="Albert V.A."/>
            <person name="Aono N."/>
            <person name="Aoyama T."/>
            <person name="Ambrose B.A."/>
            <person name="Ashton N.W."/>
            <person name="Axtell M.J."/>
            <person name="Barker E."/>
            <person name="Barker M.S."/>
            <person name="Bennetzen J.L."/>
            <person name="Bonawitz N.D."/>
            <person name="Chapple C."/>
            <person name="Cheng C."/>
            <person name="Correa L.G."/>
            <person name="Dacre M."/>
            <person name="DeBarry J."/>
            <person name="Dreyer I."/>
            <person name="Elias M."/>
            <person name="Engstrom E.M."/>
            <person name="Estelle M."/>
            <person name="Feng L."/>
            <person name="Finet C."/>
            <person name="Floyd S.K."/>
            <person name="Frommer W.B."/>
            <person name="Fujita T."/>
            <person name="Gramzow L."/>
            <person name="Gutensohn M."/>
            <person name="Harholt J."/>
            <person name="Hattori M."/>
            <person name="Heyl A."/>
            <person name="Hirai T."/>
            <person name="Hiwatashi Y."/>
            <person name="Ishikawa M."/>
            <person name="Iwata M."/>
            <person name="Karol K.G."/>
            <person name="Koehler B."/>
            <person name="Kolukisaoglu U."/>
            <person name="Kubo M."/>
            <person name="Kurata T."/>
            <person name="Lalonde S."/>
            <person name="Li K."/>
            <person name="Li Y."/>
            <person name="Litt A."/>
            <person name="Lyons E."/>
            <person name="Manning G."/>
            <person name="Maruyama T."/>
            <person name="Michael T.P."/>
            <person name="Mikami K."/>
            <person name="Miyazaki S."/>
            <person name="Morinaga S."/>
            <person name="Murata T."/>
            <person name="Mueller-Roeber B."/>
            <person name="Nelson D.R."/>
            <person name="Obara M."/>
            <person name="Oguri Y."/>
            <person name="Olmstead R.G."/>
            <person name="Onodera N."/>
            <person name="Petersen B.L."/>
            <person name="Pils B."/>
            <person name="Prigge M."/>
            <person name="Rensing S.A."/>
            <person name="Riano-Pachon D.M."/>
            <person name="Roberts A.W."/>
            <person name="Sato Y."/>
            <person name="Scheller H.V."/>
            <person name="Schulz B."/>
            <person name="Schulz C."/>
            <person name="Shakirov E.V."/>
            <person name="Shibagaki N."/>
            <person name="Shinohara N."/>
            <person name="Shippen D.E."/>
            <person name="Soerensen I."/>
            <person name="Sotooka R."/>
            <person name="Sugimoto N."/>
            <person name="Sugita M."/>
            <person name="Sumikawa N."/>
            <person name="Tanurdzic M."/>
            <person name="Theissen G."/>
            <person name="Ulvskov P."/>
            <person name="Wakazuki S."/>
            <person name="Weng J.K."/>
            <person name="Willats W.W."/>
            <person name="Wipf D."/>
            <person name="Wolf P.G."/>
            <person name="Yang L."/>
            <person name="Zimmer A.D."/>
            <person name="Zhu Q."/>
            <person name="Mitros T."/>
            <person name="Hellsten U."/>
            <person name="Loque D."/>
            <person name="Otillar R."/>
            <person name="Salamov A."/>
            <person name="Schmutz J."/>
            <person name="Shapiro H."/>
            <person name="Lindquist E."/>
            <person name="Lucas S."/>
            <person name="Rokhsar D."/>
            <person name="Grigoriev I.V."/>
        </authorList>
    </citation>
    <scope>NUCLEOTIDE SEQUENCE [LARGE SCALE GENOMIC DNA]</scope>
</reference>
<dbReference type="OrthoDB" id="75343at2759"/>
<dbReference type="GO" id="GO:0015171">
    <property type="term" value="F:amino acid transmembrane transporter activity"/>
    <property type="evidence" value="ECO:0000318"/>
    <property type="project" value="GO_Central"/>
</dbReference>
<dbReference type="InterPro" id="IPR045238">
    <property type="entry name" value="Tim23-like"/>
</dbReference>
<comment type="subcellular location">
    <subcellularLocation>
        <location evidence="1">Membrane</location>
        <topology evidence="1">Multi-pass membrane protein</topology>
    </subcellularLocation>
</comment>
<keyword evidence="3" id="KW-1133">Transmembrane helix</keyword>
<evidence type="ECO:0000313" key="5">
    <source>
        <dbReference type="EMBL" id="EFJ27319.1"/>
    </source>
</evidence>
<dbReference type="EMBL" id="GL377568">
    <property type="protein sequence ID" value="EFJ35308.1"/>
    <property type="molecule type" value="Genomic_DNA"/>
</dbReference>
<evidence type="ECO:0000256" key="2">
    <source>
        <dbReference type="ARBA" id="ARBA00022692"/>
    </source>
</evidence>
<dbReference type="FunCoup" id="D8QWX3">
    <property type="interactions" value="612"/>
</dbReference>
<evidence type="ECO:0000256" key="4">
    <source>
        <dbReference type="ARBA" id="ARBA00023136"/>
    </source>
</evidence>
<evidence type="ECO:0000313" key="6">
    <source>
        <dbReference type="EMBL" id="EFJ35308.1"/>
    </source>
</evidence>
<dbReference type="PANTHER" id="PTHR15371">
    <property type="entry name" value="TIM23"/>
    <property type="match status" value="1"/>
</dbReference>
<dbReference type="Gramene" id="EFJ35308">
    <property type="protein sequence ID" value="EFJ35308"/>
    <property type="gene ID" value="SELMODRAFT_141946"/>
</dbReference>
<dbReference type="STRING" id="88036.D8QWX3"/>